<reference evidence="2" key="1">
    <citation type="journal article" date="2022" name="Mol. Ecol. Resour.">
        <title>The genomes of chicory, endive, great burdock and yacon provide insights into Asteraceae palaeo-polyploidization history and plant inulin production.</title>
        <authorList>
            <person name="Fan W."/>
            <person name="Wang S."/>
            <person name="Wang H."/>
            <person name="Wang A."/>
            <person name="Jiang F."/>
            <person name="Liu H."/>
            <person name="Zhao H."/>
            <person name="Xu D."/>
            <person name="Zhang Y."/>
        </authorList>
    </citation>
    <scope>NUCLEOTIDE SEQUENCE [LARGE SCALE GENOMIC DNA]</scope>
    <source>
        <strain evidence="2">cv. Niubang</strain>
    </source>
</reference>
<name>A0ACB9DKH4_ARCLA</name>
<reference evidence="1 2" key="2">
    <citation type="journal article" date="2022" name="Mol. Ecol. Resour.">
        <title>The genomes of chicory, endive, great burdock and yacon provide insights into Asteraceae paleo-polyploidization history and plant inulin production.</title>
        <authorList>
            <person name="Fan W."/>
            <person name="Wang S."/>
            <person name="Wang H."/>
            <person name="Wang A."/>
            <person name="Jiang F."/>
            <person name="Liu H."/>
            <person name="Zhao H."/>
            <person name="Xu D."/>
            <person name="Zhang Y."/>
        </authorList>
    </citation>
    <scope>NUCLEOTIDE SEQUENCE [LARGE SCALE GENOMIC DNA]</scope>
    <source>
        <strain evidence="2">cv. Niubang</strain>
    </source>
</reference>
<protein>
    <submittedName>
        <fullName evidence="1">Uncharacterized protein</fullName>
    </submittedName>
</protein>
<keyword evidence="2" id="KW-1185">Reference proteome</keyword>
<dbReference type="Proteomes" id="UP001055879">
    <property type="component" value="Linkage Group LG03"/>
</dbReference>
<comment type="caution">
    <text evidence="1">The sequence shown here is derived from an EMBL/GenBank/DDBJ whole genome shotgun (WGS) entry which is preliminary data.</text>
</comment>
<dbReference type="EMBL" id="CM042049">
    <property type="protein sequence ID" value="KAI3746787.1"/>
    <property type="molecule type" value="Genomic_DNA"/>
</dbReference>
<gene>
    <name evidence="1" type="ORF">L6452_09227</name>
</gene>
<accession>A0ACB9DKH4</accession>
<evidence type="ECO:0000313" key="2">
    <source>
        <dbReference type="Proteomes" id="UP001055879"/>
    </source>
</evidence>
<organism evidence="1 2">
    <name type="scientific">Arctium lappa</name>
    <name type="common">Greater burdock</name>
    <name type="synonym">Lappa major</name>
    <dbReference type="NCBI Taxonomy" id="4217"/>
    <lineage>
        <taxon>Eukaryota</taxon>
        <taxon>Viridiplantae</taxon>
        <taxon>Streptophyta</taxon>
        <taxon>Embryophyta</taxon>
        <taxon>Tracheophyta</taxon>
        <taxon>Spermatophyta</taxon>
        <taxon>Magnoliopsida</taxon>
        <taxon>eudicotyledons</taxon>
        <taxon>Gunneridae</taxon>
        <taxon>Pentapetalae</taxon>
        <taxon>asterids</taxon>
        <taxon>campanulids</taxon>
        <taxon>Asterales</taxon>
        <taxon>Asteraceae</taxon>
        <taxon>Carduoideae</taxon>
        <taxon>Cardueae</taxon>
        <taxon>Arctiinae</taxon>
        <taxon>Arctium</taxon>
    </lineage>
</organism>
<proteinExistence type="predicted"/>
<evidence type="ECO:0000313" key="1">
    <source>
        <dbReference type="EMBL" id="KAI3746787.1"/>
    </source>
</evidence>
<sequence length="98" mass="11484">MSRLWWFFSALLLSSVDLSNSDPVIWLHLVCVAETITKEIVKFKHLRALWLNNNPILENWAPLSKLKTLLPFALFFLTHLSLAHIHRTPNFLHQFPSH</sequence>